<organism evidence="3 4">
    <name type="scientific">Pseudomonas fluorescens</name>
    <dbReference type="NCBI Taxonomy" id="294"/>
    <lineage>
        <taxon>Bacteria</taxon>
        <taxon>Pseudomonadati</taxon>
        <taxon>Pseudomonadota</taxon>
        <taxon>Gammaproteobacteria</taxon>
        <taxon>Pseudomonadales</taxon>
        <taxon>Pseudomonadaceae</taxon>
        <taxon>Pseudomonas</taxon>
    </lineage>
</organism>
<dbReference type="AlphaFoldDB" id="A0A5E7GFM2"/>
<keyword evidence="2" id="KW-0732">Signal</keyword>
<dbReference type="EMBL" id="CABVHP010000007">
    <property type="protein sequence ID" value="VVO05247.1"/>
    <property type="molecule type" value="Genomic_DNA"/>
</dbReference>
<dbReference type="Proteomes" id="UP000326557">
    <property type="component" value="Unassembled WGS sequence"/>
</dbReference>
<proteinExistence type="predicted"/>
<sequence length="95" mass="10159" precursor="true">MMKKRSFLVPIATLAAAVGTEQASALTTHEIVEPDTDTTISFQSTTQSENISARGGNDLFAFVLKRGDQGQFMAYHSSHSSHASHSSHSSHHSGS</sequence>
<protein>
    <submittedName>
        <fullName evidence="3">Uncharacterized protein</fullName>
    </submittedName>
</protein>
<feature type="compositionally biased region" description="Low complexity" evidence="1">
    <location>
        <begin position="76"/>
        <end position="87"/>
    </location>
</feature>
<accession>A0A5E7GFM2</accession>
<feature type="signal peptide" evidence="2">
    <location>
        <begin position="1"/>
        <end position="25"/>
    </location>
</feature>
<evidence type="ECO:0000313" key="3">
    <source>
        <dbReference type="EMBL" id="VVO05247.1"/>
    </source>
</evidence>
<feature type="chain" id="PRO_5044254855" evidence="2">
    <location>
        <begin position="26"/>
        <end position="95"/>
    </location>
</feature>
<evidence type="ECO:0000256" key="1">
    <source>
        <dbReference type="SAM" id="MobiDB-lite"/>
    </source>
</evidence>
<evidence type="ECO:0000313" key="4">
    <source>
        <dbReference type="Proteomes" id="UP000326557"/>
    </source>
</evidence>
<evidence type="ECO:0000256" key="2">
    <source>
        <dbReference type="SAM" id="SignalP"/>
    </source>
</evidence>
<name>A0A5E7GFM2_PSEFL</name>
<gene>
    <name evidence="3" type="ORF">PS704_02994</name>
</gene>
<feature type="region of interest" description="Disordered" evidence="1">
    <location>
        <begin position="74"/>
        <end position="95"/>
    </location>
</feature>
<reference evidence="3 4" key="1">
    <citation type="submission" date="2019-09" db="EMBL/GenBank/DDBJ databases">
        <authorList>
            <person name="Chandra G."/>
            <person name="Truman W A."/>
        </authorList>
    </citation>
    <scope>NUCLEOTIDE SEQUENCE [LARGE SCALE GENOMIC DNA]</scope>
    <source>
        <strain evidence="3">PS704</strain>
    </source>
</reference>
<dbReference type="RefSeq" id="WP_412070991.1">
    <property type="nucleotide sequence ID" value="NZ_CABVHI010000008.1"/>
</dbReference>
<dbReference type="NCBIfam" id="NF038296">
    <property type="entry name" value="HisXaaSer_A2"/>
    <property type="match status" value="1"/>
</dbReference>